<evidence type="ECO:0000313" key="3">
    <source>
        <dbReference type="Proteomes" id="UP000636479"/>
    </source>
</evidence>
<dbReference type="OrthoDB" id="3000303at2759"/>
<gene>
    <name evidence="2" type="ORF">MIND_01397800</name>
</gene>
<dbReference type="EMBL" id="JACAZF010000017">
    <property type="protein sequence ID" value="KAF7289355.1"/>
    <property type="molecule type" value="Genomic_DNA"/>
</dbReference>
<evidence type="ECO:0000313" key="2">
    <source>
        <dbReference type="EMBL" id="KAF7289355.1"/>
    </source>
</evidence>
<reference evidence="2" key="1">
    <citation type="submission" date="2020-05" db="EMBL/GenBank/DDBJ databases">
        <title>Mycena genomes resolve the evolution of fungal bioluminescence.</title>
        <authorList>
            <person name="Tsai I.J."/>
        </authorList>
    </citation>
    <scope>NUCLEOTIDE SEQUENCE</scope>
    <source>
        <strain evidence="2">171206Taipei</strain>
    </source>
</reference>
<dbReference type="AlphaFoldDB" id="A0A8H6RX20"/>
<keyword evidence="3" id="KW-1185">Reference proteome</keyword>
<dbReference type="CDD" id="cd09917">
    <property type="entry name" value="F-box_SF"/>
    <property type="match status" value="1"/>
</dbReference>
<dbReference type="InterPro" id="IPR032675">
    <property type="entry name" value="LRR_dom_sf"/>
</dbReference>
<dbReference type="InterPro" id="IPR036047">
    <property type="entry name" value="F-box-like_dom_sf"/>
</dbReference>
<accession>A0A8H6RX20</accession>
<organism evidence="2 3">
    <name type="scientific">Mycena indigotica</name>
    <dbReference type="NCBI Taxonomy" id="2126181"/>
    <lineage>
        <taxon>Eukaryota</taxon>
        <taxon>Fungi</taxon>
        <taxon>Dikarya</taxon>
        <taxon>Basidiomycota</taxon>
        <taxon>Agaricomycotina</taxon>
        <taxon>Agaricomycetes</taxon>
        <taxon>Agaricomycetidae</taxon>
        <taxon>Agaricales</taxon>
        <taxon>Marasmiineae</taxon>
        <taxon>Mycenaceae</taxon>
        <taxon>Mycena</taxon>
    </lineage>
</organism>
<evidence type="ECO:0000259" key="1">
    <source>
        <dbReference type="Pfam" id="PF12937"/>
    </source>
</evidence>
<proteinExistence type="predicted"/>
<protein>
    <recommendedName>
        <fullName evidence="1">F-box domain-containing protein</fullName>
    </recommendedName>
</protein>
<dbReference type="Gene3D" id="3.80.10.10">
    <property type="entry name" value="Ribonuclease Inhibitor"/>
    <property type="match status" value="1"/>
</dbReference>
<dbReference type="GeneID" id="59352901"/>
<comment type="caution">
    <text evidence="2">The sequence shown here is derived from an EMBL/GenBank/DDBJ whole genome shotgun (WGS) entry which is preliminary data.</text>
</comment>
<sequence>MSPNPKVPQRCPTTGSKYTGFDLPTELVLSIAGFASRQSLGRLCCVSRRLCSILVYPLYETILHLDERQSVLLACTLRTAKPPNWRPHPAEIIKTVTFTDDEGTTANGWDVSNATKALENLVRCVPGGTGSPLRTLHWSVCSFMDRLGPLLMAPGNFPNLKELFVISNGTNRNFMFMHKGGLETFSLELSIDLSDEDEACLLYKLGESMQMLPITSPDLRSLRIKLDMWFEDLPFHGCSEFTNSFNHVRFPVLEKLDLSVSFRADYGFVGGDEDEEEMDFMPFLTAHPTVVDLSLWAMGTEPLENIPMFSNLRSFKGVPADLTLLLLLKPQQLNSIFITLVHRTDYEAPSFYIPLLDTHMGITRLTIEASKADGSILKSPDEVSPTTLAALASSFPNLEHLDIPLTEPMAQYVKALKSLKKLETIRLHEYRRKKITSKRLLAKAFPHTKYVQPILNQLVPFLPQLTSVEICILADDRGPGREVRCTCGQCESFDEDEDESEFMLQPAEIEIEYHFQIARPKDGEAKVVLERSAFIDARPATMFFNALAAML</sequence>
<dbReference type="SUPFAM" id="SSF81383">
    <property type="entry name" value="F-box domain"/>
    <property type="match status" value="1"/>
</dbReference>
<dbReference type="Proteomes" id="UP000636479">
    <property type="component" value="Unassembled WGS sequence"/>
</dbReference>
<dbReference type="InterPro" id="IPR001810">
    <property type="entry name" value="F-box_dom"/>
</dbReference>
<dbReference type="RefSeq" id="XP_037213386.1">
    <property type="nucleotide sequence ID" value="XM_037370385.1"/>
</dbReference>
<dbReference type="Pfam" id="PF12937">
    <property type="entry name" value="F-box-like"/>
    <property type="match status" value="1"/>
</dbReference>
<dbReference type="SUPFAM" id="SSF52047">
    <property type="entry name" value="RNI-like"/>
    <property type="match status" value="1"/>
</dbReference>
<name>A0A8H6RX20_9AGAR</name>
<feature type="domain" description="F-box" evidence="1">
    <location>
        <begin position="22"/>
        <end position="61"/>
    </location>
</feature>